<reference evidence="1 2" key="1">
    <citation type="journal article" date="2019" name="Genome Biol. Evol.">
        <title>Insights into the evolution of the New World diploid cottons (Gossypium, subgenus Houzingenia) based on genome sequencing.</title>
        <authorList>
            <person name="Grover C.E."/>
            <person name="Arick M.A. 2nd"/>
            <person name="Thrash A."/>
            <person name="Conover J.L."/>
            <person name="Sanders W.S."/>
            <person name="Peterson D.G."/>
            <person name="Frelichowski J.E."/>
            <person name="Scheffler J.A."/>
            <person name="Scheffler B.E."/>
            <person name="Wendel J.F."/>
        </authorList>
    </citation>
    <scope>NUCLEOTIDE SEQUENCE [LARGE SCALE GENOMIC DNA]</scope>
    <source>
        <strain evidence="1">0</strain>
        <tissue evidence="1">Leaf</tissue>
    </source>
</reference>
<evidence type="ECO:0000313" key="2">
    <source>
        <dbReference type="Proteomes" id="UP000593560"/>
    </source>
</evidence>
<dbReference type="AlphaFoldDB" id="A0A7J9I9V0"/>
<name>A0A7J9I9V0_9ROSI</name>
<organism evidence="1 2">
    <name type="scientific">Gossypium harknessii</name>
    <dbReference type="NCBI Taxonomy" id="34285"/>
    <lineage>
        <taxon>Eukaryota</taxon>
        <taxon>Viridiplantae</taxon>
        <taxon>Streptophyta</taxon>
        <taxon>Embryophyta</taxon>
        <taxon>Tracheophyta</taxon>
        <taxon>Spermatophyta</taxon>
        <taxon>Magnoliopsida</taxon>
        <taxon>eudicotyledons</taxon>
        <taxon>Gunneridae</taxon>
        <taxon>Pentapetalae</taxon>
        <taxon>rosids</taxon>
        <taxon>malvids</taxon>
        <taxon>Malvales</taxon>
        <taxon>Malvaceae</taxon>
        <taxon>Malvoideae</taxon>
        <taxon>Gossypium</taxon>
    </lineage>
</organism>
<sequence length="148" mass="15873">HGESYCPFRLTIDSAKIVFGWDLSLRVVHRRQSMGVSIKDGNPVNMGKDLGLNSRGFVGNLNPNINHILIPLGFAQSQGIGTLVKGRDGNVDGMSLDGVGYGPMELALVEENDPLTVSDGKKWQRVVESIHVLVDTNVGSGLMDVSAS</sequence>
<proteinExistence type="predicted"/>
<accession>A0A7J9I9V0</accession>
<protein>
    <submittedName>
        <fullName evidence="1">Uncharacterized protein</fullName>
    </submittedName>
</protein>
<dbReference type="Proteomes" id="UP000593560">
    <property type="component" value="Unassembled WGS sequence"/>
</dbReference>
<dbReference type="OrthoDB" id="1729074at2759"/>
<keyword evidence="2" id="KW-1185">Reference proteome</keyword>
<gene>
    <name evidence="1" type="ORF">Gohar_021523</name>
</gene>
<dbReference type="EMBL" id="JABFAD010318671">
    <property type="protein sequence ID" value="MBA0818623.1"/>
    <property type="molecule type" value="Genomic_DNA"/>
</dbReference>
<feature type="non-terminal residue" evidence="1">
    <location>
        <position position="1"/>
    </location>
</feature>
<evidence type="ECO:0000313" key="1">
    <source>
        <dbReference type="EMBL" id="MBA0818623.1"/>
    </source>
</evidence>
<comment type="caution">
    <text evidence="1">The sequence shown here is derived from an EMBL/GenBank/DDBJ whole genome shotgun (WGS) entry which is preliminary data.</text>
</comment>